<keyword evidence="3" id="KW-1185">Reference proteome</keyword>
<evidence type="ECO:0000256" key="1">
    <source>
        <dbReference type="SAM" id="Phobius"/>
    </source>
</evidence>
<protein>
    <submittedName>
        <fullName evidence="2">Uncharacterized protein</fullName>
    </submittedName>
</protein>
<evidence type="ECO:0000313" key="2">
    <source>
        <dbReference type="EMBL" id="OEK08254.1"/>
    </source>
</evidence>
<feature type="transmembrane region" description="Helical" evidence="1">
    <location>
        <begin position="91"/>
        <end position="115"/>
    </location>
</feature>
<dbReference type="Proteomes" id="UP000095713">
    <property type="component" value="Unassembled WGS sequence"/>
</dbReference>
<evidence type="ECO:0000313" key="3">
    <source>
        <dbReference type="Proteomes" id="UP000095713"/>
    </source>
</evidence>
<comment type="caution">
    <text evidence="2">The sequence shown here is derived from an EMBL/GenBank/DDBJ whole genome shotgun (WGS) entry which is preliminary data.</text>
</comment>
<keyword evidence="1" id="KW-0812">Transmembrane</keyword>
<dbReference type="AlphaFoldDB" id="A0A1E5TA59"/>
<feature type="transmembrane region" description="Helical" evidence="1">
    <location>
        <begin position="68"/>
        <end position="85"/>
    </location>
</feature>
<organism evidence="2 3">
    <name type="scientific">Flavivirga aquatica</name>
    <dbReference type="NCBI Taxonomy" id="1849968"/>
    <lineage>
        <taxon>Bacteria</taxon>
        <taxon>Pseudomonadati</taxon>
        <taxon>Bacteroidota</taxon>
        <taxon>Flavobacteriia</taxon>
        <taxon>Flavobacteriales</taxon>
        <taxon>Flavobacteriaceae</taxon>
        <taxon>Flavivirga</taxon>
    </lineage>
</organism>
<dbReference type="EMBL" id="MDJD01000034">
    <property type="protein sequence ID" value="OEK08254.1"/>
    <property type="molecule type" value="Genomic_DNA"/>
</dbReference>
<sequence length="165" mass="19809">MKKEFVTQFLVANGKYFPKNKLDYIGKELEKYDGLEYSINSNYISPLRGVLYTFLFSPFDRLFLKDKFWGVLKFCLAVSVIYLYINYKYTNLPYIAFLFFLVWQFLDYITVIWRVKKTNFRTLKSIIKENGTIVNKPKNDNSSSDLENWKRDNPNLSLNDYYKQK</sequence>
<reference evidence="2 3" key="1">
    <citation type="submission" date="2016-05" db="EMBL/GenBank/DDBJ databases">
        <title>Draft Genome Sequence of Algibacter sp. Strain SK-16 Isolated from the Surface Water of Aburatsubo Inlet.</title>
        <authorList>
            <person name="Wong S.-K."/>
            <person name="Yoshizawa S."/>
            <person name="Nakajima Y."/>
            <person name="Ogura Y."/>
            <person name="Tetsuya H."/>
            <person name="Hamasaki K."/>
        </authorList>
    </citation>
    <scope>NUCLEOTIDE SEQUENCE [LARGE SCALE GENOMIC DNA]</scope>
    <source>
        <strain evidence="2 3">SK-16</strain>
    </source>
</reference>
<dbReference type="STRING" id="1849968.A8C32_01995"/>
<dbReference type="RefSeq" id="WP_069829764.1">
    <property type="nucleotide sequence ID" value="NZ_MDJD01000034.1"/>
</dbReference>
<keyword evidence="1" id="KW-1133">Transmembrane helix</keyword>
<proteinExistence type="predicted"/>
<name>A0A1E5TA59_9FLAO</name>
<keyword evidence="1" id="KW-0472">Membrane</keyword>
<accession>A0A1E5TA59</accession>
<gene>
    <name evidence="2" type="ORF">A8C32_01995</name>
</gene>